<evidence type="ECO:0000313" key="15">
    <source>
        <dbReference type="EMBL" id="QDT14341.1"/>
    </source>
</evidence>
<keyword evidence="9 13" id="KW-0812">Transmembrane</keyword>
<keyword evidence="11 13" id="KW-0472">Membrane</keyword>
<feature type="transmembrane region" description="Helical" evidence="13">
    <location>
        <begin position="456"/>
        <end position="480"/>
    </location>
</feature>
<feature type="transmembrane region" description="Helical" evidence="13">
    <location>
        <begin position="47"/>
        <end position="66"/>
    </location>
</feature>
<feature type="transmembrane region" description="Helical" evidence="13">
    <location>
        <begin position="414"/>
        <end position="436"/>
    </location>
</feature>
<dbReference type="NCBIfam" id="NF003958">
    <property type="entry name" value="PRK05454.2-1"/>
    <property type="match status" value="1"/>
</dbReference>
<dbReference type="AlphaFoldDB" id="A0A517P4Q6"/>
<evidence type="ECO:0000256" key="12">
    <source>
        <dbReference type="SAM" id="MobiDB-lite"/>
    </source>
</evidence>
<comment type="pathway">
    <text evidence="2">Glycan metabolism; osmoregulated periplasmic glucan (OPG) biosynthesis.</text>
</comment>
<dbReference type="PANTHER" id="PTHR43867:SF5">
    <property type="entry name" value="GLUCANS BIOSYNTHESIS GLUCOSYLTRANSFERASE H"/>
    <property type="match status" value="1"/>
</dbReference>
<dbReference type="InterPro" id="IPR050321">
    <property type="entry name" value="Glycosyltr_2/OpgH_subfam"/>
</dbReference>
<gene>
    <name evidence="15" type="primary">mdoH</name>
    <name evidence="15" type="ORF">CA12_04130</name>
</gene>
<dbReference type="Proteomes" id="UP000318741">
    <property type="component" value="Chromosome"/>
</dbReference>
<dbReference type="GO" id="GO:0005886">
    <property type="term" value="C:plasma membrane"/>
    <property type="evidence" value="ECO:0007669"/>
    <property type="project" value="UniProtKB-SubCell"/>
</dbReference>
<keyword evidence="7 15" id="KW-0328">Glycosyltransferase</keyword>
<evidence type="ECO:0000256" key="5">
    <source>
        <dbReference type="ARBA" id="ARBA00022475"/>
    </source>
</evidence>
<reference evidence="15 16" key="1">
    <citation type="submission" date="2019-02" db="EMBL/GenBank/DDBJ databases">
        <title>Deep-cultivation of Planctomycetes and their phenomic and genomic characterization uncovers novel biology.</title>
        <authorList>
            <person name="Wiegand S."/>
            <person name="Jogler M."/>
            <person name="Boedeker C."/>
            <person name="Pinto D."/>
            <person name="Vollmers J."/>
            <person name="Rivas-Marin E."/>
            <person name="Kohn T."/>
            <person name="Peeters S.H."/>
            <person name="Heuer A."/>
            <person name="Rast P."/>
            <person name="Oberbeckmann S."/>
            <person name="Bunk B."/>
            <person name="Jeske O."/>
            <person name="Meyerdierks A."/>
            <person name="Storesund J.E."/>
            <person name="Kallscheuer N."/>
            <person name="Luecker S."/>
            <person name="Lage O.M."/>
            <person name="Pohl T."/>
            <person name="Merkel B.J."/>
            <person name="Hornburger P."/>
            <person name="Mueller R.-W."/>
            <person name="Bruemmer F."/>
            <person name="Labrenz M."/>
            <person name="Spormann A.M."/>
            <person name="Op den Camp H."/>
            <person name="Overmann J."/>
            <person name="Amann R."/>
            <person name="Jetten M.S.M."/>
            <person name="Mascher T."/>
            <person name="Medema M.H."/>
            <person name="Devos D.P."/>
            <person name="Kaster A.-K."/>
            <person name="Ovreas L."/>
            <person name="Rohde M."/>
            <person name="Galperin M.Y."/>
            <person name="Jogler C."/>
        </authorList>
    </citation>
    <scope>NUCLEOTIDE SEQUENCE [LARGE SCALE GENOMIC DNA]</scope>
    <source>
        <strain evidence="15 16">CA12</strain>
    </source>
</reference>
<keyword evidence="16" id="KW-1185">Reference proteome</keyword>
<evidence type="ECO:0000256" key="2">
    <source>
        <dbReference type="ARBA" id="ARBA00005001"/>
    </source>
</evidence>
<evidence type="ECO:0000256" key="1">
    <source>
        <dbReference type="ARBA" id="ARBA00004429"/>
    </source>
</evidence>
<proteinExistence type="inferred from homology"/>
<dbReference type="NCBIfam" id="NF003962">
    <property type="entry name" value="PRK05454.2-5"/>
    <property type="match status" value="1"/>
</dbReference>
<evidence type="ECO:0000259" key="14">
    <source>
        <dbReference type="Pfam" id="PF13632"/>
    </source>
</evidence>
<feature type="domain" description="Glycosyltransferase 2-like" evidence="14">
    <location>
        <begin position="230"/>
        <end position="433"/>
    </location>
</feature>
<comment type="similarity">
    <text evidence="3">Belongs to the glycosyltransferase 2 family. OpgH subfamily.</text>
</comment>
<dbReference type="Pfam" id="PF13632">
    <property type="entry name" value="Glyco_trans_2_3"/>
    <property type="match status" value="1"/>
</dbReference>
<name>A0A517P4Q6_9PLAN</name>
<dbReference type="SUPFAM" id="SSF53448">
    <property type="entry name" value="Nucleotide-diphospho-sugar transferases"/>
    <property type="match status" value="1"/>
</dbReference>
<organism evidence="15 16">
    <name type="scientific">Alienimonas californiensis</name>
    <dbReference type="NCBI Taxonomy" id="2527989"/>
    <lineage>
        <taxon>Bacteria</taxon>
        <taxon>Pseudomonadati</taxon>
        <taxon>Planctomycetota</taxon>
        <taxon>Planctomycetia</taxon>
        <taxon>Planctomycetales</taxon>
        <taxon>Planctomycetaceae</taxon>
        <taxon>Alienimonas</taxon>
    </lineage>
</organism>
<feature type="transmembrane region" description="Helical" evidence="13">
    <location>
        <begin position="492"/>
        <end position="516"/>
    </location>
</feature>
<dbReference type="InterPro" id="IPR029044">
    <property type="entry name" value="Nucleotide-diphossugar_trans"/>
</dbReference>
<evidence type="ECO:0000313" key="16">
    <source>
        <dbReference type="Proteomes" id="UP000318741"/>
    </source>
</evidence>
<evidence type="ECO:0000256" key="6">
    <source>
        <dbReference type="ARBA" id="ARBA00022519"/>
    </source>
</evidence>
<evidence type="ECO:0000256" key="8">
    <source>
        <dbReference type="ARBA" id="ARBA00022679"/>
    </source>
</evidence>
<dbReference type="OrthoDB" id="9806824at2"/>
<sequence>MTAGGFSAPSPLPRSSNMSSHAPGPAGAVPPSPPLCPASRTAARTALALLTVAATAAAAWAFAGTLPDVSAWLRWPLVGLFAVLFGWIALSFWTATLGFVSVLLRPTPAVIPALPEDFDPLDLPPTAVLVPVYNEDPTRVCAGVRAMLDSLRAVCPEKGGAARRFDFFLLSDSTNPDVWLAEEQAWADLTDALPEGERVFYRHRPENTARKAGNVADFVERWGDHYEFMVTLDADSLMAGPTLVEMTRRIAADPSCGILQAPPSPVGRTSVLARWQQFAARLYSPVFLRGFSLWAGTDGNYWGHNAILRVEPFRACCDLPVLPGQAPLGGEILSHDFIEAALMRRAGWGVRLAEDLGGSYEECPTTLLDWAKRDQRWCQGNLQHGRVLWEARRRVRQGSGGLAAVSKLHLAMGVMGYCASPLWMAFLILTLTAAAVGGEQWAAGAVEGGAGFDPAVVGLGLFGLCMGMLILPKLYALFAAARSGQLDEFGGVLRATLGVVCETLLSALVAPIMMLFHSRFVLTTLAGRVVKWTAQSRGEQAVTWSDAVRAHWPAAAIGLLAGLAAGLAAPQSLLWLTPVALGLILAGPTAVLLASRDAGLCARRWGLWLTPEELDPPHVLRRHAELLATPPTAPDAASSVSADDGPLFGRVLRDPAFFALHSELLAATDADRPLPADARDRIEKAVVQGGPEGWARLTPADRRAVLGDRRTLAELHARTRMNVTAA</sequence>
<evidence type="ECO:0000256" key="3">
    <source>
        <dbReference type="ARBA" id="ARBA00009337"/>
    </source>
</evidence>
<dbReference type="InterPro" id="IPR001173">
    <property type="entry name" value="Glyco_trans_2-like"/>
</dbReference>
<evidence type="ECO:0000256" key="11">
    <source>
        <dbReference type="ARBA" id="ARBA00023136"/>
    </source>
</evidence>
<evidence type="ECO:0000256" key="7">
    <source>
        <dbReference type="ARBA" id="ARBA00022676"/>
    </source>
</evidence>
<keyword evidence="6" id="KW-0997">Cell inner membrane</keyword>
<dbReference type="CDD" id="cd04191">
    <property type="entry name" value="Glucan_BSP_MdoH"/>
    <property type="match status" value="1"/>
</dbReference>
<keyword evidence="5" id="KW-1003">Cell membrane</keyword>
<evidence type="ECO:0000256" key="9">
    <source>
        <dbReference type="ARBA" id="ARBA00022692"/>
    </source>
</evidence>
<protein>
    <recommendedName>
        <fullName evidence="4">Glucans biosynthesis glucosyltransferase H</fullName>
    </recommendedName>
</protein>
<comment type="subcellular location">
    <subcellularLocation>
        <location evidence="1">Cell inner membrane</location>
        <topology evidence="1">Multi-pass membrane protein</topology>
    </subcellularLocation>
</comment>
<dbReference type="Gene3D" id="3.90.550.10">
    <property type="entry name" value="Spore Coat Polysaccharide Biosynthesis Protein SpsA, Chain A"/>
    <property type="match status" value="1"/>
</dbReference>
<keyword evidence="8 15" id="KW-0808">Transferase</keyword>
<evidence type="ECO:0000256" key="13">
    <source>
        <dbReference type="SAM" id="Phobius"/>
    </source>
</evidence>
<feature type="region of interest" description="Disordered" evidence="12">
    <location>
        <begin position="1"/>
        <end position="33"/>
    </location>
</feature>
<evidence type="ECO:0000256" key="10">
    <source>
        <dbReference type="ARBA" id="ARBA00022989"/>
    </source>
</evidence>
<evidence type="ECO:0000256" key="4">
    <source>
        <dbReference type="ARBA" id="ARBA00020585"/>
    </source>
</evidence>
<dbReference type="PANTHER" id="PTHR43867">
    <property type="entry name" value="CELLULOSE SYNTHASE CATALYTIC SUBUNIT A [UDP-FORMING]"/>
    <property type="match status" value="1"/>
</dbReference>
<accession>A0A517P4Q6</accession>
<dbReference type="KEGG" id="acaf:CA12_04130"/>
<dbReference type="EMBL" id="CP036265">
    <property type="protein sequence ID" value="QDT14341.1"/>
    <property type="molecule type" value="Genomic_DNA"/>
</dbReference>
<keyword evidence="10 13" id="KW-1133">Transmembrane helix</keyword>
<feature type="transmembrane region" description="Helical" evidence="13">
    <location>
        <begin position="573"/>
        <end position="594"/>
    </location>
</feature>
<feature type="transmembrane region" description="Helical" evidence="13">
    <location>
        <begin position="78"/>
        <end position="104"/>
    </location>
</feature>
<dbReference type="GO" id="GO:0016758">
    <property type="term" value="F:hexosyltransferase activity"/>
    <property type="evidence" value="ECO:0007669"/>
    <property type="project" value="TreeGrafter"/>
</dbReference>